<evidence type="ECO:0000256" key="10">
    <source>
        <dbReference type="RuleBase" id="RU004427"/>
    </source>
</evidence>
<accession>A0A485KYX2</accession>
<dbReference type="GO" id="GO:0046872">
    <property type="term" value="F:metal ion binding"/>
    <property type="evidence" value="ECO:0007669"/>
    <property type="project" value="UniProtKB-KW"/>
</dbReference>
<gene>
    <name evidence="13" type="primary">Aste57867_13401</name>
    <name evidence="12" type="ORF">As57867_013351</name>
    <name evidence="13" type="ORF">ASTE57867_13401</name>
</gene>
<dbReference type="PANTHER" id="PTHR11961">
    <property type="entry name" value="CYTOCHROME C"/>
    <property type="match status" value="1"/>
</dbReference>
<evidence type="ECO:0000256" key="3">
    <source>
        <dbReference type="ARBA" id="ARBA00022448"/>
    </source>
</evidence>
<organism evidence="13 14">
    <name type="scientific">Aphanomyces stellatus</name>
    <dbReference type="NCBI Taxonomy" id="120398"/>
    <lineage>
        <taxon>Eukaryota</taxon>
        <taxon>Sar</taxon>
        <taxon>Stramenopiles</taxon>
        <taxon>Oomycota</taxon>
        <taxon>Saprolegniomycetes</taxon>
        <taxon>Saprolegniales</taxon>
        <taxon>Verrucalvaceae</taxon>
        <taxon>Aphanomyces</taxon>
    </lineage>
</organism>
<dbReference type="InterPro" id="IPR036909">
    <property type="entry name" value="Cyt_c-like_dom_sf"/>
</dbReference>
<keyword evidence="5 8" id="KW-0479">Metal-binding</keyword>
<evidence type="ECO:0000256" key="4">
    <source>
        <dbReference type="ARBA" id="ARBA00022617"/>
    </source>
</evidence>
<evidence type="ECO:0000313" key="14">
    <source>
        <dbReference type="Proteomes" id="UP000332933"/>
    </source>
</evidence>
<dbReference type="AlphaFoldDB" id="A0A485KYX2"/>
<evidence type="ECO:0000256" key="6">
    <source>
        <dbReference type="ARBA" id="ARBA00022982"/>
    </source>
</evidence>
<reference evidence="13 14" key="1">
    <citation type="submission" date="2019-03" db="EMBL/GenBank/DDBJ databases">
        <authorList>
            <person name="Gaulin E."/>
            <person name="Dumas B."/>
        </authorList>
    </citation>
    <scope>NUCLEOTIDE SEQUENCE [LARGE SCALE GENOMIC DNA]</scope>
    <source>
        <strain evidence="13">CBS 568.67</strain>
    </source>
</reference>
<dbReference type="EMBL" id="CAADRA010005470">
    <property type="protein sequence ID" value="VFT90240.1"/>
    <property type="molecule type" value="Genomic_DNA"/>
</dbReference>
<keyword evidence="6 10" id="KW-0249">Electron transport</keyword>
<evidence type="ECO:0000256" key="1">
    <source>
        <dbReference type="ARBA" id="ARBA00004569"/>
    </source>
</evidence>
<reference evidence="12" key="2">
    <citation type="submission" date="2019-06" db="EMBL/GenBank/DDBJ databases">
        <title>Genomics analysis of Aphanomyces spp. identifies a new class of oomycete effector associated with host adaptation.</title>
        <authorList>
            <person name="Gaulin E."/>
        </authorList>
    </citation>
    <scope>NUCLEOTIDE SEQUENCE</scope>
    <source>
        <strain evidence="12">CBS 578.67</strain>
    </source>
</reference>
<keyword evidence="10" id="KW-0679">Respiratory chain</keyword>
<proteinExistence type="inferred from homology"/>
<dbReference type="SUPFAM" id="SSF46626">
    <property type="entry name" value="Cytochrome c"/>
    <property type="match status" value="1"/>
</dbReference>
<comment type="similarity">
    <text evidence="2 9">Belongs to the cytochrome c family.</text>
</comment>
<comment type="PTM">
    <text evidence="10">Binds 1 heme group per subunit.</text>
</comment>
<dbReference type="Pfam" id="PF00034">
    <property type="entry name" value="Cytochrom_C"/>
    <property type="match status" value="1"/>
</dbReference>
<dbReference type="Gene3D" id="1.10.760.10">
    <property type="entry name" value="Cytochrome c-like domain"/>
    <property type="match status" value="1"/>
</dbReference>
<keyword evidence="4 8" id="KW-0349">Heme</keyword>
<feature type="domain" description="Cytochrome c" evidence="11">
    <location>
        <begin position="11"/>
        <end position="114"/>
    </location>
</feature>
<dbReference type="InterPro" id="IPR002327">
    <property type="entry name" value="Cyt_c_1A/1B"/>
</dbReference>
<evidence type="ECO:0000256" key="7">
    <source>
        <dbReference type="ARBA" id="ARBA00023004"/>
    </source>
</evidence>
<dbReference type="GO" id="GO:0020037">
    <property type="term" value="F:heme binding"/>
    <property type="evidence" value="ECO:0007669"/>
    <property type="project" value="InterPro"/>
</dbReference>
<dbReference type="PROSITE" id="PS51007">
    <property type="entry name" value="CYTC"/>
    <property type="match status" value="1"/>
</dbReference>
<comment type="function">
    <text evidence="10">Electron carrier protein. The oxidized form of the cytochrome c heme group can accept an electron from the heme group of the cytochrome c1 subunit of cytochrome reductase. Cytochrome c then transfers this electron to the cytochrome oxidase complex, the final protein carrier in the mitochondrial electron-transport chain.</text>
</comment>
<keyword evidence="3 10" id="KW-0813">Transport</keyword>
<evidence type="ECO:0000259" key="11">
    <source>
        <dbReference type="PROSITE" id="PS51007"/>
    </source>
</evidence>
<keyword evidence="14" id="KW-1185">Reference proteome</keyword>
<name>A0A485KYX2_9STRA</name>
<evidence type="ECO:0000256" key="9">
    <source>
        <dbReference type="RuleBase" id="RU004426"/>
    </source>
</evidence>
<keyword evidence="7 8" id="KW-0408">Iron</keyword>
<comment type="subcellular location">
    <subcellularLocation>
        <location evidence="1">Mitochondrion intermembrane space</location>
    </subcellularLocation>
</comment>
<evidence type="ECO:0000256" key="5">
    <source>
        <dbReference type="ARBA" id="ARBA00022723"/>
    </source>
</evidence>
<dbReference type="InterPro" id="IPR009056">
    <property type="entry name" value="Cyt_c-like_dom"/>
</dbReference>
<dbReference type="OrthoDB" id="449280at2759"/>
<dbReference type="GO" id="GO:0005758">
    <property type="term" value="C:mitochondrial intermembrane space"/>
    <property type="evidence" value="ECO:0007669"/>
    <property type="project" value="UniProtKB-SubCell"/>
</dbReference>
<dbReference type="PRINTS" id="PR00604">
    <property type="entry name" value="CYTCHRMECIAB"/>
</dbReference>
<evidence type="ECO:0000256" key="2">
    <source>
        <dbReference type="ARBA" id="ARBA00006488"/>
    </source>
</evidence>
<dbReference type="GO" id="GO:0009055">
    <property type="term" value="F:electron transfer activity"/>
    <property type="evidence" value="ECO:0007669"/>
    <property type="project" value="InterPro"/>
</dbReference>
<protein>
    <submittedName>
        <fullName evidence="13">Aste57867_13401 protein</fullName>
    </submittedName>
</protein>
<keyword evidence="10" id="KW-0496">Mitochondrion</keyword>
<evidence type="ECO:0000313" key="12">
    <source>
        <dbReference type="EMBL" id="KAF0695804.1"/>
    </source>
</evidence>
<evidence type="ECO:0000256" key="8">
    <source>
        <dbReference type="PROSITE-ProRule" id="PRU00433"/>
    </source>
</evidence>
<evidence type="ECO:0000313" key="13">
    <source>
        <dbReference type="EMBL" id="VFT90240.1"/>
    </source>
</evidence>
<sequence>MSSTNSTTHDNAVGHGAATFRQVCSACHSRVAPGEEVAAKGPSLDNIVGKKAASGSAFNFSNALKGANITWDDKTLFEFLQAPKQYVKGTKMNHPGIKDPTKRNDLIAYLKDQKLVSH</sequence>
<dbReference type="Proteomes" id="UP000332933">
    <property type="component" value="Unassembled WGS sequence"/>
</dbReference>
<dbReference type="EMBL" id="VJMH01005449">
    <property type="protein sequence ID" value="KAF0695804.1"/>
    <property type="molecule type" value="Genomic_DNA"/>
</dbReference>